<dbReference type="GO" id="GO:0030089">
    <property type="term" value="C:phycobilisome"/>
    <property type="evidence" value="ECO:0007669"/>
    <property type="project" value="UniProtKB-UniRule"/>
</dbReference>
<reference evidence="3 4" key="1">
    <citation type="submission" date="2017-08" db="EMBL/GenBank/DDBJ databases">
        <title>Genomes of Fischerella (Mastigocladus) sp. strains.</title>
        <authorList>
            <person name="Miller S.R."/>
        </authorList>
    </citation>
    <scope>NUCLEOTIDE SEQUENCE [LARGE SCALE GENOMIC DNA]</scope>
    <source>
        <strain evidence="3 4">CCMEE 5323</strain>
    </source>
</reference>
<accession>A0A2N6K998</accession>
<evidence type="ECO:0000259" key="2">
    <source>
        <dbReference type="PROSITE" id="PS51773"/>
    </source>
</evidence>
<proteinExistence type="inferred from homology"/>
<dbReference type="EMBL" id="NRQW01000006">
    <property type="protein sequence ID" value="PLZ94581.1"/>
    <property type="molecule type" value="Genomic_DNA"/>
</dbReference>
<dbReference type="Proteomes" id="UP000235036">
    <property type="component" value="Unassembled WGS sequence"/>
</dbReference>
<keyword evidence="1" id="KW-0472">Membrane</keyword>
<dbReference type="GO" id="GO:0031404">
    <property type="term" value="F:chloride ion binding"/>
    <property type="evidence" value="ECO:0007669"/>
    <property type="project" value="InterPro"/>
</dbReference>
<evidence type="ECO:0000313" key="3">
    <source>
        <dbReference type="EMBL" id="PLZ94581.1"/>
    </source>
</evidence>
<name>A0A2N6K998_FISMU</name>
<sequence length="189" mass="20950">MLSVIPSVQTIDFGAIMTFTTDSAQNRFSNTFNYSTQAVDAVASTVAVFTSLSVDDQLAVLWYAYTEMGRSITPAATGAARLQLAEGLLNQIKQMTHEEQLQVMRDLAAKKNTQFCRSYGILSANTKLAFWYELSELMVKGFVVPMPSNYQLSRDGVRVLETLKELDFGQQITVLRKVVTDMGVDPLAD</sequence>
<dbReference type="PROSITE" id="PS51773">
    <property type="entry name" value="OCP_N"/>
    <property type="match status" value="1"/>
</dbReference>
<keyword evidence="1" id="KW-0793">Thylakoid</keyword>
<keyword evidence="1" id="KW-0605">Phycobilisome</keyword>
<dbReference type="AlphaFoldDB" id="A0A2N6K998"/>
<dbReference type="Pfam" id="PF09150">
    <property type="entry name" value="Carot_N"/>
    <property type="match status" value="1"/>
</dbReference>
<keyword evidence="1" id="KW-0042">Antenna complex</keyword>
<keyword evidence="4" id="KW-1185">Reference proteome</keyword>
<dbReference type="Gene3D" id="1.10.2090.10">
    <property type="entry name" value="Orange carotenoid-binding protein, N-terminal domain"/>
    <property type="match status" value="1"/>
</dbReference>
<comment type="caution">
    <text evidence="3">The sequence shown here is derived from an EMBL/GenBank/DDBJ whole genome shotgun (WGS) entry which is preliminary data.</text>
</comment>
<dbReference type="SUPFAM" id="SSF81930">
    <property type="entry name" value="Orange carotenoid protein, N-terminal domain"/>
    <property type="match status" value="1"/>
</dbReference>
<keyword evidence="1" id="KW-0157">Chromophore</keyword>
<gene>
    <name evidence="3" type="ORF">CEN44_00320</name>
</gene>
<feature type="domain" description="OCP N-terminal" evidence="2">
    <location>
        <begin position="39"/>
        <end position="189"/>
    </location>
</feature>
<dbReference type="InterPro" id="IPR015233">
    <property type="entry name" value="Orange_carotenoid-bd_N"/>
</dbReference>
<organism evidence="3 4">
    <name type="scientific">Fischerella muscicola CCMEE 5323</name>
    <dbReference type="NCBI Taxonomy" id="2019572"/>
    <lineage>
        <taxon>Bacteria</taxon>
        <taxon>Bacillati</taxon>
        <taxon>Cyanobacteriota</taxon>
        <taxon>Cyanophyceae</taxon>
        <taxon>Nostocales</taxon>
        <taxon>Hapalosiphonaceae</taxon>
        <taxon>Fischerella</taxon>
    </lineage>
</organism>
<dbReference type="GO" id="GO:0016037">
    <property type="term" value="P:light absorption"/>
    <property type="evidence" value="ECO:0007669"/>
    <property type="project" value="UniProtKB-UniRule"/>
</dbReference>
<protein>
    <submittedName>
        <fullName evidence="3">Orange carotenoid protein</fullName>
    </submittedName>
</protein>
<comment type="similarity">
    <text evidence="1">Belongs to the orange carotenoid-binding protein family.</text>
</comment>
<dbReference type="InterPro" id="IPR036917">
    <property type="entry name" value="Orange_carotenoid-bd_N_sf"/>
</dbReference>
<evidence type="ECO:0000313" key="4">
    <source>
        <dbReference type="Proteomes" id="UP000235036"/>
    </source>
</evidence>
<evidence type="ECO:0000256" key="1">
    <source>
        <dbReference type="PROSITE-ProRule" id="PRU01109"/>
    </source>
</evidence>